<evidence type="ECO:0000313" key="6">
    <source>
        <dbReference type="Proteomes" id="UP000537260"/>
    </source>
</evidence>
<protein>
    <recommendedName>
        <fullName evidence="2">Uridine phosphorylase</fullName>
        <ecNumber evidence="1">2.4.2.3</ecNumber>
    </recommendedName>
</protein>
<sequence length="249" mass="25808">MPVRLSPEETLPILQVKVSDLAPLTLVAGDPARVERIAALLENPRRIGANREYVTYTGTYRGTPVNVCSHGVGSAGAGVAFEELCRAGVTRIVRVGTAGGLQPDVLDGSIVVATGAVRADGLSQRMVPLGFPAVADLDVTVALRAAAAKSGVDVHTGIVLTADNFYPSPVLENDQRMWQTVGVVAVEMEVATLLTVAAINGVQAGAVVAIDGNPLANEDESMAEYQPFRDVVDTAVNAAILAGLEALIS</sequence>
<dbReference type="AlphaFoldDB" id="A0A7Z0J6U8"/>
<dbReference type="GO" id="GO:0005829">
    <property type="term" value="C:cytosol"/>
    <property type="evidence" value="ECO:0007669"/>
    <property type="project" value="TreeGrafter"/>
</dbReference>
<dbReference type="EC" id="2.4.2.3" evidence="1"/>
<accession>A0A7Z0J6U8</accession>
<evidence type="ECO:0000259" key="4">
    <source>
        <dbReference type="Pfam" id="PF01048"/>
    </source>
</evidence>
<comment type="caution">
    <text evidence="5">The sequence shown here is derived from an EMBL/GenBank/DDBJ whole genome shotgun (WGS) entry which is preliminary data.</text>
</comment>
<gene>
    <name evidence="5" type="ORF">HNR05_002571</name>
</gene>
<evidence type="ECO:0000256" key="3">
    <source>
        <dbReference type="ARBA" id="ARBA00048447"/>
    </source>
</evidence>
<dbReference type="InterPro" id="IPR035994">
    <property type="entry name" value="Nucleoside_phosphorylase_sf"/>
</dbReference>
<evidence type="ECO:0000313" key="5">
    <source>
        <dbReference type="EMBL" id="NYJ20780.1"/>
    </source>
</evidence>
<reference evidence="5 6" key="1">
    <citation type="submission" date="2020-07" db="EMBL/GenBank/DDBJ databases">
        <title>Sequencing the genomes of 1000 actinobacteria strains.</title>
        <authorList>
            <person name="Klenk H.-P."/>
        </authorList>
    </citation>
    <scope>NUCLEOTIDE SEQUENCE [LARGE SCALE GENOMIC DNA]</scope>
    <source>
        <strain evidence="5 6">LI1</strain>
    </source>
</reference>
<dbReference type="CDD" id="cd17767">
    <property type="entry name" value="UP_EcUdp-like"/>
    <property type="match status" value="1"/>
</dbReference>
<dbReference type="PANTHER" id="PTHR43691">
    <property type="entry name" value="URIDINE PHOSPHORYLASE"/>
    <property type="match status" value="1"/>
</dbReference>
<dbReference type="Gene3D" id="3.40.50.1580">
    <property type="entry name" value="Nucleoside phosphorylase domain"/>
    <property type="match status" value="1"/>
</dbReference>
<dbReference type="GO" id="GO:0004850">
    <property type="term" value="F:uridine phosphorylase activity"/>
    <property type="evidence" value="ECO:0007669"/>
    <property type="project" value="UniProtKB-EC"/>
</dbReference>
<dbReference type="InterPro" id="IPR000845">
    <property type="entry name" value="Nucleoside_phosphorylase_d"/>
</dbReference>
<keyword evidence="6" id="KW-1185">Reference proteome</keyword>
<dbReference type="Proteomes" id="UP000537260">
    <property type="component" value="Unassembled WGS sequence"/>
</dbReference>
<dbReference type="PANTHER" id="PTHR43691:SF11">
    <property type="entry name" value="FI09636P-RELATED"/>
    <property type="match status" value="1"/>
</dbReference>
<evidence type="ECO:0000256" key="2">
    <source>
        <dbReference type="ARBA" id="ARBA00021980"/>
    </source>
</evidence>
<feature type="domain" description="Nucleoside phosphorylase" evidence="4">
    <location>
        <begin position="25"/>
        <end position="241"/>
    </location>
</feature>
<proteinExistence type="predicted"/>
<evidence type="ECO:0000256" key="1">
    <source>
        <dbReference type="ARBA" id="ARBA00011888"/>
    </source>
</evidence>
<dbReference type="EMBL" id="JACCFM010000001">
    <property type="protein sequence ID" value="NYJ20780.1"/>
    <property type="molecule type" value="Genomic_DNA"/>
</dbReference>
<organism evidence="5 6">
    <name type="scientific">Glaciibacter psychrotolerans</name>
    <dbReference type="NCBI Taxonomy" id="670054"/>
    <lineage>
        <taxon>Bacteria</taxon>
        <taxon>Bacillati</taxon>
        <taxon>Actinomycetota</taxon>
        <taxon>Actinomycetes</taxon>
        <taxon>Micrococcales</taxon>
        <taxon>Microbacteriaceae</taxon>
        <taxon>Glaciibacter</taxon>
    </lineage>
</organism>
<dbReference type="SUPFAM" id="SSF53167">
    <property type="entry name" value="Purine and uridine phosphorylases"/>
    <property type="match status" value="1"/>
</dbReference>
<dbReference type="RefSeq" id="WP_179579472.1">
    <property type="nucleotide sequence ID" value="NZ_JACCFM010000001.1"/>
</dbReference>
<dbReference type="GO" id="GO:0006218">
    <property type="term" value="P:uridine catabolic process"/>
    <property type="evidence" value="ECO:0007669"/>
    <property type="project" value="TreeGrafter"/>
</dbReference>
<comment type="catalytic activity">
    <reaction evidence="3">
        <text>uridine + phosphate = alpha-D-ribose 1-phosphate + uracil</text>
        <dbReference type="Rhea" id="RHEA:24388"/>
        <dbReference type="ChEBI" id="CHEBI:16704"/>
        <dbReference type="ChEBI" id="CHEBI:17568"/>
        <dbReference type="ChEBI" id="CHEBI:43474"/>
        <dbReference type="ChEBI" id="CHEBI:57720"/>
        <dbReference type="EC" id="2.4.2.3"/>
    </reaction>
</comment>
<name>A0A7Z0J6U8_9MICO</name>
<dbReference type="Pfam" id="PF01048">
    <property type="entry name" value="PNP_UDP_1"/>
    <property type="match status" value="1"/>
</dbReference>
<keyword evidence="5" id="KW-0808">Transferase</keyword>
<keyword evidence="5" id="KW-0328">Glycosyltransferase</keyword>